<keyword evidence="3" id="KW-1185">Reference proteome</keyword>
<evidence type="ECO:0000256" key="1">
    <source>
        <dbReference type="SAM" id="Phobius"/>
    </source>
</evidence>
<keyword evidence="1" id="KW-0812">Transmembrane</keyword>
<dbReference type="AlphaFoldDB" id="A0A8D2JQD2"/>
<accession>A0A8D2JQD2</accession>
<dbReference type="OrthoDB" id="10479949at2759"/>
<name>A0A8D2JQD2_SCIVU</name>
<dbReference type="Ensembl" id="ENSSVLT00005029126.1">
    <property type="protein sequence ID" value="ENSSVLP00005026186.1"/>
    <property type="gene ID" value="ENSSVLG00005020779.1"/>
</dbReference>
<sequence length="95" mass="11088">MATCHWSPTLIFPSAVCFCFPNTMSHTTVCVTTHIHIIHVALTFVLYFFLDFIKKQNKTKKAPVICTFSQSFNLLYGNQNYCKKNKYTIALRLWF</sequence>
<dbReference type="Proteomes" id="UP000694564">
    <property type="component" value="Chromosome 11"/>
</dbReference>
<feature type="transmembrane region" description="Helical" evidence="1">
    <location>
        <begin position="35"/>
        <end position="53"/>
    </location>
</feature>
<proteinExistence type="predicted"/>
<evidence type="ECO:0000313" key="2">
    <source>
        <dbReference type="Ensembl" id="ENSSVLP00005026186.1"/>
    </source>
</evidence>
<keyword evidence="1" id="KW-0472">Membrane</keyword>
<protein>
    <submittedName>
        <fullName evidence="2">Uncharacterized protein</fullName>
    </submittedName>
</protein>
<reference evidence="2" key="2">
    <citation type="submission" date="2025-09" db="UniProtKB">
        <authorList>
            <consortium name="Ensembl"/>
        </authorList>
    </citation>
    <scope>IDENTIFICATION</scope>
</reference>
<keyword evidence="1" id="KW-1133">Transmembrane helix</keyword>
<evidence type="ECO:0000313" key="3">
    <source>
        <dbReference type="Proteomes" id="UP000694564"/>
    </source>
</evidence>
<organism evidence="2 3">
    <name type="scientific">Sciurus vulgaris</name>
    <name type="common">Eurasian red squirrel</name>
    <dbReference type="NCBI Taxonomy" id="55149"/>
    <lineage>
        <taxon>Eukaryota</taxon>
        <taxon>Metazoa</taxon>
        <taxon>Chordata</taxon>
        <taxon>Craniata</taxon>
        <taxon>Vertebrata</taxon>
        <taxon>Euteleostomi</taxon>
        <taxon>Mammalia</taxon>
        <taxon>Eutheria</taxon>
        <taxon>Euarchontoglires</taxon>
        <taxon>Glires</taxon>
        <taxon>Rodentia</taxon>
        <taxon>Sciuromorpha</taxon>
        <taxon>Sciuridae</taxon>
        <taxon>Sciurinae</taxon>
        <taxon>Sciurini</taxon>
        <taxon>Sciurus</taxon>
    </lineage>
</organism>
<dbReference type="GeneTree" id="ENSGT01150000290393"/>
<reference evidence="2" key="1">
    <citation type="submission" date="2025-08" db="UniProtKB">
        <authorList>
            <consortium name="Ensembl"/>
        </authorList>
    </citation>
    <scope>IDENTIFICATION</scope>
</reference>